<dbReference type="AlphaFoldDB" id="A0A383F940"/>
<name>A0A383F940_9ZZZZ</name>
<evidence type="ECO:0000313" key="1">
    <source>
        <dbReference type="EMBL" id="SVE64928.1"/>
    </source>
</evidence>
<sequence>MKFKKKIKSRWHQRRLKDVFFN</sequence>
<dbReference type="EMBL" id="UINC01232103">
    <property type="protein sequence ID" value="SVE64928.1"/>
    <property type="molecule type" value="Genomic_DNA"/>
</dbReference>
<proteinExistence type="predicted"/>
<reference evidence="1" key="1">
    <citation type="submission" date="2018-05" db="EMBL/GenBank/DDBJ databases">
        <authorList>
            <person name="Lanie J.A."/>
            <person name="Ng W.-L."/>
            <person name="Kazmierczak K.M."/>
            <person name="Andrzejewski T.M."/>
            <person name="Davidsen T.M."/>
            <person name="Wayne K.J."/>
            <person name="Tettelin H."/>
            <person name="Glass J.I."/>
            <person name="Rusch D."/>
            <person name="Podicherti R."/>
            <person name="Tsui H.-C.T."/>
            <person name="Winkler M.E."/>
        </authorList>
    </citation>
    <scope>NUCLEOTIDE SEQUENCE</scope>
</reference>
<protein>
    <submittedName>
        <fullName evidence="1">Uncharacterized protein</fullName>
    </submittedName>
</protein>
<gene>
    <name evidence="1" type="ORF">METZ01_LOCUS517782</name>
</gene>
<feature type="non-terminal residue" evidence="1">
    <location>
        <position position="22"/>
    </location>
</feature>
<accession>A0A383F940</accession>
<organism evidence="1">
    <name type="scientific">marine metagenome</name>
    <dbReference type="NCBI Taxonomy" id="408172"/>
    <lineage>
        <taxon>unclassified sequences</taxon>
        <taxon>metagenomes</taxon>
        <taxon>ecological metagenomes</taxon>
    </lineage>
</organism>